<organism evidence="2 3">
    <name type="scientific">Roseiarcus fermentans</name>
    <dbReference type="NCBI Taxonomy" id="1473586"/>
    <lineage>
        <taxon>Bacteria</taxon>
        <taxon>Pseudomonadati</taxon>
        <taxon>Pseudomonadota</taxon>
        <taxon>Alphaproteobacteria</taxon>
        <taxon>Hyphomicrobiales</taxon>
        <taxon>Roseiarcaceae</taxon>
        <taxon>Roseiarcus</taxon>
    </lineage>
</organism>
<feature type="compositionally biased region" description="Polar residues" evidence="1">
    <location>
        <begin position="55"/>
        <end position="66"/>
    </location>
</feature>
<reference evidence="2 3" key="1">
    <citation type="submission" date="2018-06" db="EMBL/GenBank/DDBJ databases">
        <title>Genomic Encyclopedia of Type Strains, Phase IV (KMG-IV): sequencing the most valuable type-strain genomes for metagenomic binning, comparative biology and taxonomic classification.</title>
        <authorList>
            <person name="Goeker M."/>
        </authorList>
    </citation>
    <scope>NUCLEOTIDE SEQUENCE [LARGE SCALE GENOMIC DNA]</scope>
    <source>
        <strain evidence="2 3">DSM 24875</strain>
    </source>
</reference>
<sequence>MPAARWERSRPRGDRPASTTMESARALAGRRHAFARAFPDCGAVAPTSRAPSLCPTGQSSARTGSATRRGEVGAKLRSRREAFDPPGERQPLVAGERQLLDDRRQLLAARRIRPHGLVITDDRRQFPARSFEDIDDTLRLRHVLAKFIEGMRYASHQTTPGLGRSSWLVVSGGWMRSLRRRTGRPAAIVSGCREGSRRGERFLHLCPGLETAAAVILEERNPERKNAWARAFELLFASGAVAGRSSQPSPETRPEDAARNSSGPAPPPGAPGAETNWSVPTTDRGADARRLPTAALDKLPVRGRTRRSRHRTAQAATEAHFIVGFALRRCAARKAPASTRTAIGLDPSNGSGASTTAEAALSLVKTPTVWLSDS</sequence>
<protein>
    <submittedName>
        <fullName evidence="2">Uncharacterized protein</fullName>
    </submittedName>
</protein>
<feature type="compositionally biased region" description="Basic and acidic residues" evidence="1">
    <location>
        <begin position="68"/>
        <end position="87"/>
    </location>
</feature>
<dbReference type="Proteomes" id="UP000253529">
    <property type="component" value="Unassembled WGS sequence"/>
</dbReference>
<evidence type="ECO:0000313" key="2">
    <source>
        <dbReference type="EMBL" id="RBP17198.1"/>
    </source>
</evidence>
<evidence type="ECO:0000313" key="3">
    <source>
        <dbReference type="Proteomes" id="UP000253529"/>
    </source>
</evidence>
<dbReference type="EMBL" id="QNRK01000003">
    <property type="protein sequence ID" value="RBP17198.1"/>
    <property type="molecule type" value="Genomic_DNA"/>
</dbReference>
<accession>A0A366FRF1</accession>
<name>A0A366FRF1_9HYPH</name>
<keyword evidence="3" id="KW-1185">Reference proteome</keyword>
<comment type="caution">
    <text evidence="2">The sequence shown here is derived from an EMBL/GenBank/DDBJ whole genome shotgun (WGS) entry which is preliminary data.</text>
</comment>
<evidence type="ECO:0000256" key="1">
    <source>
        <dbReference type="SAM" id="MobiDB-lite"/>
    </source>
</evidence>
<dbReference type="AlphaFoldDB" id="A0A366FRF1"/>
<feature type="region of interest" description="Disordered" evidence="1">
    <location>
        <begin position="242"/>
        <end position="293"/>
    </location>
</feature>
<gene>
    <name evidence="2" type="ORF">DFR50_10383</name>
</gene>
<feature type="region of interest" description="Disordered" evidence="1">
    <location>
        <begin position="45"/>
        <end position="90"/>
    </location>
</feature>
<feature type="region of interest" description="Disordered" evidence="1">
    <location>
        <begin position="1"/>
        <end position="24"/>
    </location>
</feature>
<proteinExistence type="predicted"/>
<feature type="compositionally biased region" description="Basic and acidic residues" evidence="1">
    <location>
        <begin position="1"/>
        <end position="15"/>
    </location>
</feature>